<accession>A0A2D2B0M6</accession>
<proteinExistence type="predicted"/>
<feature type="signal peptide" evidence="2">
    <location>
        <begin position="1"/>
        <end position="21"/>
    </location>
</feature>
<evidence type="ECO:0008006" key="5">
    <source>
        <dbReference type="Google" id="ProtNLM"/>
    </source>
</evidence>
<evidence type="ECO:0000313" key="3">
    <source>
        <dbReference type="EMBL" id="ATQ43813.1"/>
    </source>
</evidence>
<keyword evidence="2" id="KW-0732">Signal</keyword>
<dbReference type="EMBL" id="CP024201">
    <property type="protein sequence ID" value="ATQ43813.1"/>
    <property type="molecule type" value="Genomic_DNA"/>
</dbReference>
<evidence type="ECO:0000313" key="4">
    <source>
        <dbReference type="Proteomes" id="UP000228945"/>
    </source>
</evidence>
<evidence type="ECO:0000256" key="1">
    <source>
        <dbReference type="SAM" id="MobiDB-lite"/>
    </source>
</evidence>
<dbReference type="Proteomes" id="UP000228945">
    <property type="component" value="Chromosome"/>
</dbReference>
<dbReference type="PROSITE" id="PS51257">
    <property type="entry name" value="PROKAR_LIPOPROTEIN"/>
    <property type="match status" value="1"/>
</dbReference>
<protein>
    <recommendedName>
        <fullName evidence="5">Lipoprotein</fullName>
    </recommendedName>
</protein>
<dbReference type="AlphaFoldDB" id="A0A2D2B0M6"/>
<feature type="compositionally biased region" description="Basic and acidic residues" evidence="1">
    <location>
        <begin position="29"/>
        <end position="38"/>
    </location>
</feature>
<organism evidence="3 4">
    <name type="scientific">Caulobacter mirabilis</name>
    <dbReference type="NCBI Taxonomy" id="69666"/>
    <lineage>
        <taxon>Bacteria</taxon>
        <taxon>Pseudomonadati</taxon>
        <taxon>Pseudomonadota</taxon>
        <taxon>Alphaproteobacteria</taxon>
        <taxon>Caulobacterales</taxon>
        <taxon>Caulobacteraceae</taxon>
        <taxon>Caulobacter</taxon>
    </lineage>
</organism>
<dbReference type="KEGG" id="cmb:CSW64_16130"/>
<dbReference type="RefSeq" id="WP_099623061.1">
    <property type="nucleotide sequence ID" value="NZ_CP024201.1"/>
</dbReference>
<evidence type="ECO:0000256" key="2">
    <source>
        <dbReference type="SAM" id="SignalP"/>
    </source>
</evidence>
<name>A0A2D2B0M6_9CAUL</name>
<sequence length="182" mass="18835">MRKAAVLTVAAAVVLAGGLVACERKPDLRPAAEPERPAPKAPAAAKAPKVKTNSDWAFGRGQNSVEIVHLPGGDVDRADLRLVCAKGDGFMIWAPTFKRETGRNRLAVEGGGEVQGLVVADVAKGVQATGPITGGLLAIVESGKPLTISHGTQALGPLEAPPEGMRRAFADICRGLYRAGEV</sequence>
<keyword evidence="4" id="KW-1185">Reference proteome</keyword>
<reference evidence="3 4" key="1">
    <citation type="submission" date="2017-10" db="EMBL/GenBank/DDBJ databases">
        <title>Genome sequence of Caulobacter mirabilis FWC38.</title>
        <authorList>
            <person name="Fiebig A."/>
            <person name="Crosson S."/>
        </authorList>
    </citation>
    <scope>NUCLEOTIDE SEQUENCE [LARGE SCALE GENOMIC DNA]</scope>
    <source>
        <strain evidence="3 4">FWC 38</strain>
    </source>
</reference>
<gene>
    <name evidence="3" type="ORF">CSW64_16130</name>
</gene>
<feature type="region of interest" description="Disordered" evidence="1">
    <location>
        <begin position="29"/>
        <end position="57"/>
    </location>
</feature>
<feature type="chain" id="PRO_5013823838" description="Lipoprotein" evidence="2">
    <location>
        <begin position="22"/>
        <end position="182"/>
    </location>
</feature>